<dbReference type="Proteomes" id="UP000282837">
    <property type="component" value="Unassembled WGS sequence"/>
</dbReference>
<reference evidence="1 2" key="1">
    <citation type="submission" date="2019-01" db="EMBL/GenBank/DDBJ databases">
        <authorList>
            <person name="Chen W.-M."/>
        </authorList>
    </citation>
    <scope>NUCLEOTIDE SEQUENCE [LARGE SCALE GENOMIC DNA]</scope>
    <source>
        <strain evidence="1 2">FSY-9</strain>
    </source>
</reference>
<accession>A0A437N4Z8</accession>
<dbReference type="InterPro" id="IPR047324">
    <property type="entry name" value="LbH_gamma_CA-like"/>
</dbReference>
<sequence>MPRACWEPEAMRSDITIAPFNGIWPRIHDSAFIAPGCRIIGDVEIGAGASIWYNCVIRADVNQIRIGARSNIQDGSVIHCDSPKAGHPDGFPTIIGEDVLVGHMALIHGCRLEDRAFVGMGAVVMDGCRIESDGMLAAGALLSPGKVIGARQLWMGRPAAYARDLSDEALANMQKGVASYVLNGQAHKEALGGQA</sequence>
<dbReference type="InterPro" id="IPR050484">
    <property type="entry name" value="Transf_Hexapept/Carb_Anhydrase"/>
</dbReference>
<organism evidence="1 2">
    <name type="scientific">Novosphingobium umbonatum</name>
    <dbReference type="NCBI Taxonomy" id="1908524"/>
    <lineage>
        <taxon>Bacteria</taxon>
        <taxon>Pseudomonadati</taxon>
        <taxon>Pseudomonadota</taxon>
        <taxon>Alphaproteobacteria</taxon>
        <taxon>Sphingomonadales</taxon>
        <taxon>Sphingomonadaceae</taxon>
        <taxon>Novosphingobium</taxon>
    </lineage>
</organism>
<dbReference type="EMBL" id="SACO01000006">
    <property type="protein sequence ID" value="RVU05004.1"/>
    <property type="molecule type" value="Genomic_DNA"/>
</dbReference>
<protein>
    <submittedName>
        <fullName evidence="1">Gamma carbonic anhydrase family protein</fullName>
    </submittedName>
</protein>
<gene>
    <name evidence="1" type="ORF">EOE18_09705</name>
</gene>
<dbReference type="AlphaFoldDB" id="A0A437N4Z8"/>
<dbReference type="OrthoDB" id="9803036at2"/>
<dbReference type="InterPro" id="IPR011004">
    <property type="entry name" value="Trimer_LpxA-like_sf"/>
</dbReference>
<name>A0A437N4Z8_9SPHN</name>
<dbReference type="SUPFAM" id="SSF51161">
    <property type="entry name" value="Trimeric LpxA-like enzymes"/>
    <property type="match status" value="1"/>
</dbReference>
<dbReference type="CDD" id="cd04645">
    <property type="entry name" value="LbH_gamma_CA_like"/>
    <property type="match status" value="1"/>
</dbReference>
<dbReference type="PANTHER" id="PTHR13061:SF29">
    <property type="entry name" value="GAMMA CARBONIC ANHYDRASE-LIKE 1, MITOCHONDRIAL-RELATED"/>
    <property type="match status" value="1"/>
</dbReference>
<evidence type="ECO:0000313" key="1">
    <source>
        <dbReference type="EMBL" id="RVU05004.1"/>
    </source>
</evidence>
<keyword evidence="2" id="KW-1185">Reference proteome</keyword>
<evidence type="ECO:0000313" key="2">
    <source>
        <dbReference type="Proteomes" id="UP000282837"/>
    </source>
</evidence>
<comment type="caution">
    <text evidence="1">The sequence shown here is derived from an EMBL/GenBank/DDBJ whole genome shotgun (WGS) entry which is preliminary data.</text>
</comment>
<dbReference type="PANTHER" id="PTHR13061">
    <property type="entry name" value="DYNACTIN SUBUNIT P25"/>
    <property type="match status" value="1"/>
</dbReference>
<dbReference type="Gene3D" id="2.160.10.10">
    <property type="entry name" value="Hexapeptide repeat proteins"/>
    <property type="match status" value="1"/>
</dbReference>
<dbReference type="Pfam" id="PF00132">
    <property type="entry name" value="Hexapep"/>
    <property type="match status" value="1"/>
</dbReference>
<proteinExistence type="predicted"/>
<dbReference type="InterPro" id="IPR001451">
    <property type="entry name" value="Hexapep"/>
</dbReference>